<dbReference type="Pfam" id="PF00892">
    <property type="entry name" value="EamA"/>
    <property type="match status" value="2"/>
</dbReference>
<dbReference type="AlphaFoldDB" id="A0A1Y0I7W3"/>
<evidence type="ECO:0000313" key="7">
    <source>
        <dbReference type="EMBL" id="ARU55585.1"/>
    </source>
</evidence>
<gene>
    <name evidence="7" type="ORF">OLMES_1510</name>
</gene>
<dbReference type="KEGG" id="ome:OLMES_1510"/>
<feature type="transmembrane region" description="Helical" evidence="5">
    <location>
        <begin position="42"/>
        <end position="65"/>
    </location>
</feature>
<keyword evidence="3 5" id="KW-1133">Transmembrane helix</keyword>
<feature type="transmembrane region" description="Helical" evidence="5">
    <location>
        <begin position="12"/>
        <end position="36"/>
    </location>
</feature>
<keyword evidence="4 5" id="KW-0472">Membrane</keyword>
<reference evidence="7 8" key="1">
    <citation type="submission" date="2017-05" db="EMBL/GenBank/DDBJ databases">
        <title>Genomic insights into alkan degradation activity of Oleiphilus messinensis.</title>
        <authorList>
            <person name="Kozyavkin S.A."/>
            <person name="Slesarev A.I."/>
            <person name="Golyshin P.N."/>
            <person name="Korzhenkov A."/>
            <person name="Golyshina O.N."/>
            <person name="Toshchakov S.V."/>
        </authorList>
    </citation>
    <scope>NUCLEOTIDE SEQUENCE [LARGE SCALE GENOMIC DNA]</scope>
    <source>
        <strain evidence="7 8">ME102</strain>
    </source>
</reference>
<dbReference type="PANTHER" id="PTHR22911">
    <property type="entry name" value="ACYL-MALONYL CONDENSING ENZYME-RELATED"/>
    <property type="match status" value="1"/>
</dbReference>
<evidence type="ECO:0000256" key="1">
    <source>
        <dbReference type="ARBA" id="ARBA00004141"/>
    </source>
</evidence>
<dbReference type="RefSeq" id="WP_232465287.1">
    <property type="nucleotide sequence ID" value="NZ_CP021425.1"/>
</dbReference>
<name>A0A1Y0I7W3_9GAMM</name>
<feature type="transmembrane region" description="Helical" evidence="5">
    <location>
        <begin position="103"/>
        <end position="125"/>
    </location>
</feature>
<feature type="domain" description="EamA" evidence="6">
    <location>
        <begin position="17"/>
        <end position="148"/>
    </location>
</feature>
<feature type="transmembrane region" description="Helical" evidence="5">
    <location>
        <begin position="132"/>
        <end position="151"/>
    </location>
</feature>
<accession>A0A1Y0I7W3</accession>
<dbReference type="InterPro" id="IPR000620">
    <property type="entry name" value="EamA_dom"/>
</dbReference>
<evidence type="ECO:0000256" key="5">
    <source>
        <dbReference type="SAM" id="Phobius"/>
    </source>
</evidence>
<dbReference type="InterPro" id="IPR037185">
    <property type="entry name" value="EmrE-like"/>
</dbReference>
<feature type="domain" description="EamA" evidence="6">
    <location>
        <begin position="157"/>
        <end position="287"/>
    </location>
</feature>
<dbReference type="SUPFAM" id="SSF103481">
    <property type="entry name" value="Multidrug resistance efflux transporter EmrE"/>
    <property type="match status" value="2"/>
</dbReference>
<dbReference type="GO" id="GO:0016020">
    <property type="term" value="C:membrane"/>
    <property type="evidence" value="ECO:0007669"/>
    <property type="project" value="UniProtKB-SubCell"/>
</dbReference>
<feature type="transmembrane region" description="Helical" evidence="5">
    <location>
        <begin position="245"/>
        <end position="264"/>
    </location>
</feature>
<evidence type="ECO:0000256" key="3">
    <source>
        <dbReference type="ARBA" id="ARBA00022989"/>
    </source>
</evidence>
<keyword evidence="8" id="KW-1185">Reference proteome</keyword>
<feature type="transmembrane region" description="Helical" evidence="5">
    <location>
        <begin position="157"/>
        <end position="176"/>
    </location>
</feature>
<dbReference type="PANTHER" id="PTHR22911:SF6">
    <property type="entry name" value="SOLUTE CARRIER FAMILY 35 MEMBER G1"/>
    <property type="match status" value="1"/>
</dbReference>
<protein>
    <submittedName>
        <fullName evidence="7">DMT(Drug/metabolite transporter) superfamily permease</fullName>
    </submittedName>
</protein>
<proteinExistence type="predicted"/>
<feature type="transmembrane region" description="Helical" evidence="5">
    <location>
        <begin position="188"/>
        <end position="209"/>
    </location>
</feature>
<organism evidence="7 8">
    <name type="scientific">Oleiphilus messinensis</name>
    <dbReference type="NCBI Taxonomy" id="141451"/>
    <lineage>
        <taxon>Bacteria</taxon>
        <taxon>Pseudomonadati</taxon>
        <taxon>Pseudomonadota</taxon>
        <taxon>Gammaproteobacteria</taxon>
        <taxon>Oceanospirillales</taxon>
        <taxon>Oleiphilaceae</taxon>
        <taxon>Oleiphilus</taxon>
    </lineage>
</organism>
<sequence length="305" mass="34021">MRTLFADLEARRGGAATGVILMLLCVFVTACAGAMTKHIVDQVPVATIICIQYAVCLLFCLPHLLRHRQAVWKTQRLGTHIVRGIGGCLCFIFYYLAIENVPLVEAALLRSASPLCVPLVIWAISGKRIHRLHWIPIILGMCGVALILKPTSHEVSIWHLVGFMSALSLAVSMVFTRGLTFTEPGYRILFYYFLISVLFALPWMLYHWQPIPPETWPFLVGIGVSIYVALWLYTEAYRFAQASLISSFSYFGVVFAGILGWIFWKQLPDMISFAGIGLVVAGGILMLWIGERTSKQPSGVSNQRP</sequence>
<dbReference type="Proteomes" id="UP000196027">
    <property type="component" value="Chromosome"/>
</dbReference>
<feature type="transmembrane region" description="Helical" evidence="5">
    <location>
        <begin position="270"/>
        <end position="289"/>
    </location>
</feature>
<evidence type="ECO:0000256" key="2">
    <source>
        <dbReference type="ARBA" id="ARBA00022692"/>
    </source>
</evidence>
<dbReference type="EMBL" id="CP021425">
    <property type="protein sequence ID" value="ARU55585.1"/>
    <property type="molecule type" value="Genomic_DNA"/>
</dbReference>
<evidence type="ECO:0000259" key="6">
    <source>
        <dbReference type="Pfam" id="PF00892"/>
    </source>
</evidence>
<dbReference type="PROSITE" id="PS51257">
    <property type="entry name" value="PROKAR_LIPOPROTEIN"/>
    <property type="match status" value="1"/>
</dbReference>
<keyword evidence="2 5" id="KW-0812">Transmembrane</keyword>
<feature type="transmembrane region" description="Helical" evidence="5">
    <location>
        <begin position="77"/>
        <end position="97"/>
    </location>
</feature>
<feature type="transmembrane region" description="Helical" evidence="5">
    <location>
        <begin position="215"/>
        <end position="233"/>
    </location>
</feature>
<comment type="subcellular location">
    <subcellularLocation>
        <location evidence="1">Membrane</location>
        <topology evidence="1">Multi-pass membrane protein</topology>
    </subcellularLocation>
</comment>
<evidence type="ECO:0000256" key="4">
    <source>
        <dbReference type="ARBA" id="ARBA00023136"/>
    </source>
</evidence>
<evidence type="ECO:0000313" key="8">
    <source>
        <dbReference type="Proteomes" id="UP000196027"/>
    </source>
</evidence>